<reference evidence="1 2" key="1">
    <citation type="submission" date="2014-10" db="EMBL/GenBank/DDBJ databases">
        <title>Genome sequence of Clostridium aceticum DSM 1496.</title>
        <authorList>
            <person name="Poehlein A."/>
            <person name="Schiel-Bengelsdorf B."/>
            <person name="Gottschalk G."/>
            <person name="Duerre P."/>
            <person name="Daniel R."/>
        </authorList>
    </citation>
    <scope>NUCLEOTIDE SEQUENCE [LARGE SCALE GENOMIC DNA]</scope>
    <source>
        <strain evidence="1 2">DSM 1496</strain>
    </source>
</reference>
<dbReference type="STRING" id="84022.CACET_c27710"/>
<keyword evidence="1" id="KW-0378">Hydrolase</keyword>
<keyword evidence="2" id="KW-1185">Reference proteome</keyword>
<dbReference type="PATRIC" id="fig|84022.5.peg.706"/>
<dbReference type="AlphaFoldDB" id="A0A0D8I8N4"/>
<dbReference type="Pfam" id="PF06750">
    <property type="entry name" value="A24_N_bact"/>
    <property type="match status" value="1"/>
</dbReference>
<name>A0A0D8I8N4_9CLOT</name>
<dbReference type="OrthoDB" id="9789291at2"/>
<dbReference type="EMBL" id="CP009687">
    <property type="protein sequence ID" value="AKL96216.1"/>
    <property type="molecule type" value="Genomic_DNA"/>
</dbReference>
<dbReference type="GO" id="GO:0032259">
    <property type="term" value="P:methylation"/>
    <property type="evidence" value="ECO:0007669"/>
    <property type="project" value="UniProtKB-KW"/>
</dbReference>
<dbReference type="EC" id="2.1.1.-" evidence="1"/>
<keyword evidence="1" id="KW-0489">Methyltransferase</keyword>
<dbReference type="GO" id="GO:0005886">
    <property type="term" value="C:plasma membrane"/>
    <property type="evidence" value="ECO:0007669"/>
    <property type="project" value="TreeGrafter"/>
</dbReference>
<organism evidence="1 2">
    <name type="scientific">Clostridium aceticum</name>
    <dbReference type="NCBI Taxonomy" id="84022"/>
    <lineage>
        <taxon>Bacteria</taxon>
        <taxon>Bacillati</taxon>
        <taxon>Bacillota</taxon>
        <taxon>Clostridia</taxon>
        <taxon>Eubacteriales</taxon>
        <taxon>Clostridiaceae</taxon>
        <taxon>Clostridium</taxon>
    </lineage>
</organism>
<keyword evidence="1" id="KW-0808">Transferase</keyword>
<proteinExistence type="predicted"/>
<evidence type="ECO:0000313" key="1">
    <source>
        <dbReference type="EMBL" id="AKL96216.1"/>
    </source>
</evidence>
<dbReference type="InterPro" id="IPR010627">
    <property type="entry name" value="Prepilin_pept_A24_N"/>
</dbReference>
<dbReference type="RefSeq" id="WP_044825241.1">
    <property type="nucleotide sequence ID" value="NZ_CP009687.1"/>
</dbReference>
<dbReference type="Proteomes" id="UP000035704">
    <property type="component" value="Chromosome"/>
</dbReference>
<evidence type="ECO:0000313" key="2">
    <source>
        <dbReference type="Proteomes" id="UP000035704"/>
    </source>
</evidence>
<accession>A0A0D8I8N4</accession>
<dbReference type="EC" id="3.4.23.43" evidence="1"/>
<dbReference type="GO" id="GO:0004190">
    <property type="term" value="F:aspartic-type endopeptidase activity"/>
    <property type="evidence" value="ECO:0007669"/>
    <property type="project" value="UniProtKB-EC"/>
</dbReference>
<sequence length="249" mass="27914">MSSLNVYIVALYILAFILGASMGSFLLVIVRRGLKGESWVKGRSVCESCGKELEWWELIPTISYLVLRGKCSKCKVKIDESHFICETYLGLVYMIGAYLMIAESLTVSNLIMFLLIHTILWITAISDWIDQAIKVLPVYVLSAVAAISTLNIYFILTILALILMSEFLITDNMRWLGAGDIDILIAIYAITQSTLITFEALVNASIFGIILYSIDLLKKEKQSAIPFVPLLYFGYIFASLGIGLLQWRL</sequence>
<protein>
    <submittedName>
        <fullName evidence="1">Type II secretory pathway, prepilin signal peptidase PulO</fullName>
        <ecNumber evidence="1">2.1.1.-</ecNumber>
        <ecNumber evidence="1">3.4.23.43</ecNumber>
    </submittedName>
</protein>
<dbReference type="GO" id="GO:0008168">
    <property type="term" value="F:methyltransferase activity"/>
    <property type="evidence" value="ECO:0007669"/>
    <property type="project" value="UniProtKB-KW"/>
</dbReference>
<dbReference type="KEGG" id="cace:CACET_c27710"/>
<dbReference type="PANTHER" id="PTHR30487:SF0">
    <property type="entry name" value="PREPILIN LEADER PEPTIDASE_N-METHYLTRANSFERASE-RELATED"/>
    <property type="match status" value="1"/>
</dbReference>
<dbReference type="InterPro" id="IPR050882">
    <property type="entry name" value="Prepilin_peptidase/N-MTase"/>
</dbReference>
<gene>
    <name evidence="1" type="primary">pulO1</name>
    <name evidence="1" type="ORF">CACET_c27710</name>
</gene>
<dbReference type="PANTHER" id="PTHR30487">
    <property type="entry name" value="TYPE 4 PREPILIN-LIKE PROTEINS LEADER PEPTIDE-PROCESSING ENZYME"/>
    <property type="match status" value="1"/>
</dbReference>
<dbReference type="GO" id="GO:0006465">
    <property type="term" value="P:signal peptide processing"/>
    <property type="evidence" value="ECO:0007669"/>
    <property type="project" value="TreeGrafter"/>
</dbReference>